<name>A0A3N1CVG1_9ACTN</name>
<accession>A0A3N1CVG1</accession>
<dbReference type="EMBL" id="RJKE01000001">
    <property type="protein sequence ID" value="ROO85266.1"/>
    <property type="molecule type" value="Genomic_DNA"/>
</dbReference>
<dbReference type="AlphaFoldDB" id="A0A3N1CVG1"/>
<dbReference type="Proteomes" id="UP000272400">
    <property type="component" value="Unassembled WGS sequence"/>
</dbReference>
<proteinExistence type="predicted"/>
<dbReference type="InterPro" id="IPR021708">
    <property type="entry name" value="DUF3291"/>
</dbReference>
<feature type="domain" description="DUF3291" evidence="1">
    <location>
        <begin position="54"/>
        <end position="128"/>
    </location>
</feature>
<sequence length="137" mass="15407">MPTLPWTTPEPPAAPSVLVMASRLEVRSLRHVPGFLLSSLALWRQARRSPGAHGVALKADLLHRTFWTLSAWKDEAAVRAYAATEPHKSVMRAKRRVMRESTFVFWTSPTTALPVDWAEARRRVEAQRAGEARQPDA</sequence>
<evidence type="ECO:0000313" key="2">
    <source>
        <dbReference type="EMBL" id="ROO85266.1"/>
    </source>
</evidence>
<keyword evidence="3" id="KW-1185">Reference proteome</keyword>
<dbReference type="InterPro" id="IPR011008">
    <property type="entry name" value="Dimeric_a/b-barrel"/>
</dbReference>
<protein>
    <submittedName>
        <fullName evidence="2">Uncharacterized protein DUF3291</fullName>
    </submittedName>
</protein>
<reference evidence="2 3" key="1">
    <citation type="submission" date="2018-11" db="EMBL/GenBank/DDBJ databases">
        <title>Sequencing the genomes of 1000 actinobacteria strains.</title>
        <authorList>
            <person name="Klenk H.-P."/>
        </authorList>
    </citation>
    <scope>NUCLEOTIDE SEQUENCE [LARGE SCALE GENOMIC DNA]</scope>
    <source>
        <strain evidence="2 3">DSM 44254</strain>
    </source>
</reference>
<comment type="caution">
    <text evidence="2">The sequence shown here is derived from an EMBL/GenBank/DDBJ whole genome shotgun (WGS) entry which is preliminary data.</text>
</comment>
<gene>
    <name evidence="2" type="ORF">EDD29_2807</name>
</gene>
<dbReference type="Pfam" id="PF11695">
    <property type="entry name" value="DUF3291"/>
    <property type="match status" value="1"/>
</dbReference>
<dbReference type="SUPFAM" id="SSF54909">
    <property type="entry name" value="Dimeric alpha+beta barrel"/>
    <property type="match status" value="1"/>
</dbReference>
<evidence type="ECO:0000313" key="3">
    <source>
        <dbReference type="Proteomes" id="UP000272400"/>
    </source>
</evidence>
<organism evidence="2 3">
    <name type="scientific">Actinocorallia herbida</name>
    <dbReference type="NCBI Taxonomy" id="58109"/>
    <lineage>
        <taxon>Bacteria</taxon>
        <taxon>Bacillati</taxon>
        <taxon>Actinomycetota</taxon>
        <taxon>Actinomycetes</taxon>
        <taxon>Streptosporangiales</taxon>
        <taxon>Thermomonosporaceae</taxon>
        <taxon>Actinocorallia</taxon>
    </lineage>
</organism>
<evidence type="ECO:0000259" key="1">
    <source>
        <dbReference type="Pfam" id="PF11695"/>
    </source>
</evidence>
<dbReference type="RefSeq" id="WP_123664791.1">
    <property type="nucleotide sequence ID" value="NZ_RJKE01000001.1"/>
</dbReference>
<dbReference type="OrthoDB" id="3214999at2"/>